<evidence type="ECO:0000256" key="2">
    <source>
        <dbReference type="ARBA" id="ARBA00022723"/>
    </source>
</evidence>
<dbReference type="OrthoDB" id="335174at2"/>
<dbReference type="GO" id="GO:0046872">
    <property type="term" value="F:metal ion binding"/>
    <property type="evidence" value="ECO:0007669"/>
    <property type="project" value="UniProtKB-KW"/>
</dbReference>
<dbReference type="GO" id="GO:0020037">
    <property type="term" value="F:heme binding"/>
    <property type="evidence" value="ECO:0007669"/>
    <property type="project" value="InterPro"/>
</dbReference>
<dbReference type="Proteomes" id="UP000050514">
    <property type="component" value="Unassembled WGS sequence"/>
</dbReference>
<keyword evidence="2 4" id="KW-0479">Metal-binding</keyword>
<dbReference type="Gene3D" id="1.10.760.10">
    <property type="entry name" value="Cytochrome c-like domain"/>
    <property type="match status" value="1"/>
</dbReference>
<evidence type="ECO:0000256" key="3">
    <source>
        <dbReference type="ARBA" id="ARBA00023004"/>
    </source>
</evidence>
<keyword evidence="1 4" id="KW-0349">Heme</keyword>
<keyword evidence="3 4" id="KW-0408">Iron</keyword>
<dbReference type="PANTHER" id="PTHR40394:SF2">
    <property type="entry name" value="QUINOL:CYTOCHROME C OXIDOREDUCTASE MEMBRANE PROTEIN"/>
    <property type="match status" value="1"/>
</dbReference>
<evidence type="ECO:0000313" key="6">
    <source>
        <dbReference type="EMBL" id="KPL76380.1"/>
    </source>
</evidence>
<feature type="domain" description="Cytochrome c" evidence="5">
    <location>
        <begin position="80"/>
        <end position="170"/>
    </location>
</feature>
<reference evidence="6 7" key="1">
    <citation type="submission" date="2015-07" db="EMBL/GenBank/DDBJ databases">
        <title>Draft genome of Bellilinea caldifistulae DSM 17877.</title>
        <authorList>
            <person name="Hemp J."/>
            <person name="Ward L.M."/>
            <person name="Pace L.A."/>
            <person name="Fischer W.W."/>
        </authorList>
    </citation>
    <scope>NUCLEOTIDE SEQUENCE [LARGE SCALE GENOMIC DNA]</scope>
    <source>
        <strain evidence="6 7">GOMI-1</strain>
    </source>
</reference>
<dbReference type="EMBL" id="LGHJ01000012">
    <property type="protein sequence ID" value="KPL76380.1"/>
    <property type="molecule type" value="Genomic_DNA"/>
</dbReference>
<evidence type="ECO:0000256" key="4">
    <source>
        <dbReference type="PROSITE-ProRule" id="PRU00433"/>
    </source>
</evidence>
<comment type="caution">
    <text evidence="6">The sequence shown here is derived from an EMBL/GenBank/DDBJ whole genome shotgun (WGS) entry which is preliminary data.</text>
</comment>
<keyword evidence="7" id="KW-1185">Reference proteome</keyword>
<sequence length="175" mass="19027">MAVAKRLILVLVVLASPLLIGLLFTYDIIKIEWISFMEIQPSYRSMEAPLPLPPRSVPVQGAAYIPELGAPANPVPATEESIQRGKEYYDNACALCHGATGNGGGAFSGFLVQYPPANLVKPDANARQISDGAIFLTITNGIEGRMPALIENLPTPEMRWDVVNYVRHLQQQATP</sequence>
<gene>
    <name evidence="6" type="ORF">AC812_06915</name>
</gene>
<dbReference type="InterPro" id="IPR009056">
    <property type="entry name" value="Cyt_c-like_dom"/>
</dbReference>
<dbReference type="SUPFAM" id="SSF46626">
    <property type="entry name" value="Cytochrome c"/>
    <property type="match status" value="1"/>
</dbReference>
<dbReference type="AlphaFoldDB" id="A0A0P6XMF5"/>
<dbReference type="PANTHER" id="PTHR40394">
    <property type="entry name" value="LIPOPROTEIN-RELATED"/>
    <property type="match status" value="1"/>
</dbReference>
<dbReference type="RefSeq" id="WP_061919454.1">
    <property type="nucleotide sequence ID" value="NZ_DF967971.1"/>
</dbReference>
<proteinExistence type="predicted"/>
<organism evidence="6 7">
    <name type="scientific">Bellilinea caldifistulae</name>
    <dbReference type="NCBI Taxonomy" id="360411"/>
    <lineage>
        <taxon>Bacteria</taxon>
        <taxon>Bacillati</taxon>
        <taxon>Chloroflexota</taxon>
        <taxon>Anaerolineae</taxon>
        <taxon>Anaerolineales</taxon>
        <taxon>Anaerolineaceae</taxon>
        <taxon>Bellilinea</taxon>
    </lineage>
</organism>
<evidence type="ECO:0000313" key="7">
    <source>
        <dbReference type="Proteomes" id="UP000050514"/>
    </source>
</evidence>
<dbReference type="Pfam" id="PF13442">
    <property type="entry name" value="Cytochrome_CBB3"/>
    <property type="match status" value="1"/>
</dbReference>
<dbReference type="STRING" id="360411.AC812_06915"/>
<dbReference type="GO" id="GO:0009055">
    <property type="term" value="F:electron transfer activity"/>
    <property type="evidence" value="ECO:0007669"/>
    <property type="project" value="InterPro"/>
</dbReference>
<evidence type="ECO:0000256" key="1">
    <source>
        <dbReference type="ARBA" id="ARBA00022617"/>
    </source>
</evidence>
<protein>
    <recommendedName>
        <fullName evidence="5">Cytochrome c domain-containing protein</fullName>
    </recommendedName>
</protein>
<dbReference type="InterPro" id="IPR036909">
    <property type="entry name" value="Cyt_c-like_dom_sf"/>
</dbReference>
<dbReference type="PROSITE" id="PS51007">
    <property type="entry name" value="CYTC"/>
    <property type="match status" value="1"/>
</dbReference>
<evidence type="ECO:0000259" key="5">
    <source>
        <dbReference type="PROSITE" id="PS51007"/>
    </source>
</evidence>
<name>A0A0P6XMF5_9CHLR</name>
<accession>A0A0P6XMF5</accession>